<organism evidence="2 3">
    <name type="scientific">Streptomyces zaomyceticus</name>
    <dbReference type="NCBI Taxonomy" id="68286"/>
    <lineage>
        <taxon>Bacteria</taxon>
        <taxon>Bacillati</taxon>
        <taxon>Actinomycetota</taxon>
        <taxon>Actinomycetes</taxon>
        <taxon>Kitasatosporales</taxon>
        <taxon>Streptomycetaceae</taxon>
        <taxon>Streptomyces</taxon>
    </lineage>
</organism>
<evidence type="ECO:0000313" key="3">
    <source>
        <dbReference type="Proteomes" id="UP001622594"/>
    </source>
</evidence>
<feature type="region of interest" description="Disordered" evidence="1">
    <location>
        <begin position="1"/>
        <end position="22"/>
    </location>
</feature>
<evidence type="ECO:0008006" key="4">
    <source>
        <dbReference type="Google" id="ProtNLM"/>
    </source>
</evidence>
<feature type="compositionally biased region" description="Low complexity" evidence="1">
    <location>
        <begin position="59"/>
        <end position="69"/>
    </location>
</feature>
<evidence type="ECO:0000256" key="1">
    <source>
        <dbReference type="SAM" id="MobiDB-lite"/>
    </source>
</evidence>
<protein>
    <recommendedName>
        <fullName evidence="4">Small hydrophilic protein</fullName>
    </recommendedName>
</protein>
<reference evidence="2 3" key="1">
    <citation type="submission" date="2022-10" db="EMBL/GenBank/DDBJ databases">
        <title>The complete genomes of actinobacterial strains from the NBC collection.</title>
        <authorList>
            <person name="Joergensen T.S."/>
            <person name="Alvarez Arevalo M."/>
            <person name="Sterndorff E.B."/>
            <person name="Faurdal D."/>
            <person name="Vuksanovic O."/>
            <person name="Mourched A.-S."/>
            <person name="Charusanti P."/>
            <person name="Shaw S."/>
            <person name="Blin K."/>
            <person name="Weber T."/>
        </authorList>
    </citation>
    <scope>NUCLEOTIDE SEQUENCE [LARGE SCALE GENOMIC DNA]</scope>
    <source>
        <strain evidence="2 3">NBC_00123</strain>
    </source>
</reference>
<accession>A0ABZ1L3I3</accession>
<feature type="region of interest" description="Disordered" evidence="1">
    <location>
        <begin position="45"/>
        <end position="98"/>
    </location>
</feature>
<dbReference type="EMBL" id="CP108188">
    <property type="protein sequence ID" value="WTR68962.1"/>
    <property type="molecule type" value="Genomic_DNA"/>
</dbReference>
<name>A0ABZ1L3I3_9ACTN</name>
<proteinExistence type="predicted"/>
<gene>
    <name evidence="2" type="ORF">OG814_06600</name>
</gene>
<dbReference type="RefSeq" id="WP_398169277.1">
    <property type="nucleotide sequence ID" value="NZ_CP108188.1"/>
</dbReference>
<keyword evidence="3" id="KW-1185">Reference proteome</keyword>
<evidence type="ECO:0000313" key="2">
    <source>
        <dbReference type="EMBL" id="WTR68962.1"/>
    </source>
</evidence>
<sequence>MDESRESGSRARTSPPRALSPRTAVCGFLLLLGLVFAGSYALGAAVGPIGPGARPNPDPASASTPASAPTSPPSGTPGAGVPPAETHATGHPHGDGHR</sequence>
<dbReference type="Proteomes" id="UP001622594">
    <property type="component" value="Chromosome"/>
</dbReference>